<keyword evidence="3" id="KW-1185">Reference proteome</keyword>
<dbReference type="AlphaFoldDB" id="A0A9P5YSF0"/>
<evidence type="ECO:0000313" key="3">
    <source>
        <dbReference type="Proteomes" id="UP000807469"/>
    </source>
</evidence>
<dbReference type="Proteomes" id="UP000807469">
    <property type="component" value="Unassembled WGS sequence"/>
</dbReference>
<comment type="caution">
    <text evidence="2">The sequence shown here is derived from an EMBL/GenBank/DDBJ whole genome shotgun (WGS) entry which is preliminary data.</text>
</comment>
<feature type="non-terminal residue" evidence="2">
    <location>
        <position position="54"/>
    </location>
</feature>
<reference evidence="2" key="1">
    <citation type="submission" date="2020-11" db="EMBL/GenBank/DDBJ databases">
        <authorList>
            <consortium name="DOE Joint Genome Institute"/>
            <person name="Ahrendt S."/>
            <person name="Riley R."/>
            <person name="Andreopoulos W."/>
            <person name="Labutti K."/>
            <person name="Pangilinan J."/>
            <person name="Ruiz-Duenas F.J."/>
            <person name="Barrasa J.M."/>
            <person name="Sanchez-Garcia M."/>
            <person name="Camarero S."/>
            <person name="Miyauchi S."/>
            <person name="Serrano A."/>
            <person name="Linde D."/>
            <person name="Babiker R."/>
            <person name="Drula E."/>
            <person name="Ayuso-Fernandez I."/>
            <person name="Pacheco R."/>
            <person name="Padilla G."/>
            <person name="Ferreira P."/>
            <person name="Barriuso J."/>
            <person name="Kellner H."/>
            <person name="Castanera R."/>
            <person name="Alfaro M."/>
            <person name="Ramirez L."/>
            <person name="Pisabarro A.G."/>
            <person name="Kuo A."/>
            <person name="Tritt A."/>
            <person name="Lipzen A."/>
            <person name="He G."/>
            <person name="Yan M."/>
            <person name="Ng V."/>
            <person name="Cullen D."/>
            <person name="Martin F."/>
            <person name="Rosso M.-N."/>
            <person name="Henrissat B."/>
            <person name="Hibbett D."/>
            <person name="Martinez A.T."/>
            <person name="Grigoriev I.V."/>
        </authorList>
    </citation>
    <scope>NUCLEOTIDE SEQUENCE</scope>
    <source>
        <strain evidence="2">CIRM-BRFM 674</strain>
    </source>
</reference>
<name>A0A9P5YSF0_9AGAR</name>
<accession>A0A9P5YSF0</accession>
<evidence type="ECO:0000313" key="2">
    <source>
        <dbReference type="EMBL" id="KAF9473789.1"/>
    </source>
</evidence>
<feature type="compositionally biased region" description="Basic and acidic residues" evidence="1">
    <location>
        <begin position="37"/>
        <end position="54"/>
    </location>
</feature>
<feature type="region of interest" description="Disordered" evidence="1">
    <location>
        <begin position="23"/>
        <end position="54"/>
    </location>
</feature>
<proteinExistence type="predicted"/>
<evidence type="ECO:0000256" key="1">
    <source>
        <dbReference type="SAM" id="MobiDB-lite"/>
    </source>
</evidence>
<gene>
    <name evidence="2" type="ORF">BDN70DRAFT_885526</name>
</gene>
<protein>
    <submittedName>
        <fullName evidence="2">Uncharacterized protein</fullName>
    </submittedName>
</protein>
<dbReference type="EMBL" id="MU155416">
    <property type="protein sequence ID" value="KAF9473789.1"/>
    <property type="molecule type" value="Genomic_DNA"/>
</dbReference>
<sequence length="54" mass="6283">MRSLMPRVGRSEIKWKAASKRRMRENTRCRGGAAKVSGERSYWETEKTDVHSTN</sequence>
<organism evidence="2 3">
    <name type="scientific">Pholiota conissans</name>
    <dbReference type="NCBI Taxonomy" id="109636"/>
    <lineage>
        <taxon>Eukaryota</taxon>
        <taxon>Fungi</taxon>
        <taxon>Dikarya</taxon>
        <taxon>Basidiomycota</taxon>
        <taxon>Agaricomycotina</taxon>
        <taxon>Agaricomycetes</taxon>
        <taxon>Agaricomycetidae</taxon>
        <taxon>Agaricales</taxon>
        <taxon>Agaricineae</taxon>
        <taxon>Strophariaceae</taxon>
        <taxon>Pholiota</taxon>
    </lineage>
</organism>